<protein>
    <submittedName>
        <fullName evidence="1">Uncharacterized protein</fullName>
    </submittedName>
</protein>
<comment type="caution">
    <text evidence="1">The sequence shown here is derived from an EMBL/GenBank/DDBJ whole genome shotgun (WGS) entry which is preliminary data.</text>
</comment>
<dbReference type="EMBL" id="CABVMM010000001">
    <property type="protein sequence ID" value="VVU99039.1"/>
    <property type="molecule type" value="Genomic_DNA"/>
</dbReference>
<gene>
    <name evidence="1" type="ORF">FVB9532_00289</name>
</gene>
<name>A0AC61Y3K1_9FLAO</name>
<evidence type="ECO:0000313" key="2">
    <source>
        <dbReference type="Proteomes" id="UP000356253"/>
    </source>
</evidence>
<keyword evidence="2" id="KW-1185">Reference proteome</keyword>
<dbReference type="Proteomes" id="UP000356253">
    <property type="component" value="Unassembled WGS sequence"/>
</dbReference>
<organism evidence="1 2">
    <name type="scientific">Mesonia oceanica</name>
    <dbReference type="NCBI Taxonomy" id="2687242"/>
    <lineage>
        <taxon>Bacteria</taxon>
        <taxon>Pseudomonadati</taxon>
        <taxon>Bacteroidota</taxon>
        <taxon>Flavobacteriia</taxon>
        <taxon>Flavobacteriales</taxon>
        <taxon>Flavobacteriaceae</taxon>
        <taxon>Mesonia</taxon>
    </lineage>
</organism>
<accession>A0AC61Y3K1</accession>
<sequence>MVDPTGMVPETIYENADTVETVEVKDNINKTLVVNDSDFQEAKAWASLINPREDLNDGSVSLGFFSREMADAYTEFYNEHNYYDGASLANLWDYAFNKPKLNVIEPLGSSGGLEWLAGPAGPEAKLLFKSGISQLKKTLLSNAGRATTKHPEYFGFESAEALMKVYNSPQALNKLGSESLKNILRNGVRTTGAGGRFPEGWVTYTLKNGNAASWRSSGEFIGFRGVK</sequence>
<reference evidence="1" key="1">
    <citation type="submission" date="2019-09" db="EMBL/GenBank/DDBJ databases">
        <authorList>
            <person name="Rodrigo-Torres L."/>
            <person name="Arahal R. D."/>
            <person name="Lucena T."/>
        </authorList>
    </citation>
    <scope>NUCLEOTIDE SEQUENCE</scope>
    <source>
        <strain evidence="1">ISS653</strain>
    </source>
</reference>
<proteinExistence type="predicted"/>
<evidence type="ECO:0000313" key="1">
    <source>
        <dbReference type="EMBL" id="VVU99039.1"/>
    </source>
</evidence>